<evidence type="ECO:0000313" key="2">
    <source>
        <dbReference type="EMBL" id="QGF20875.1"/>
    </source>
</evidence>
<protein>
    <recommendedName>
        <fullName evidence="1">Ig-like domain-containing protein</fullName>
    </recommendedName>
</protein>
<dbReference type="SUPFAM" id="SSF48726">
    <property type="entry name" value="Immunoglobulin"/>
    <property type="match status" value="1"/>
</dbReference>
<feature type="domain" description="Ig-like" evidence="1">
    <location>
        <begin position="288"/>
        <end position="377"/>
    </location>
</feature>
<dbReference type="RefSeq" id="YP_010000081.1">
    <property type="nucleotide sequence ID" value="NC_053012.1"/>
</dbReference>
<dbReference type="InterPro" id="IPR003599">
    <property type="entry name" value="Ig_sub"/>
</dbReference>
<keyword evidence="3" id="KW-1185">Reference proteome</keyword>
<dbReference type="Gene3D" id="2.60.40.10">
    <property type="entry name" value="Immunoglobulins"/>
    <property type="match status" value="1"/>
</dbReference>
<dbReference type="EMBL" id="MN505213">
    <property type="protein sequence ID" value="QGF20875.1"/>
    <property type="molecule type" value="Genomic_DNA"/>
</dbReference>
<organism evidence="2 3">
    <name type="scientific">Serratia phage JS26</name>
    <dbReference type="NCBI Taxonomy" id="2315217"/>
    <lineage>
        <taxon>Viruses</taxon>
        <taxon>Duplodnaviria</taxon>
        <taxon>Heunggongvirae</taxon>
        <taxon>Uroviricota</taxon>
        <taxon>Caudoviricetes</taxon>
        <taxon>Casjensviridae</taxon>
        <taxon>Dunedinvirus</taxon>
        <taxon>Dunedinvirus JS26</taxon>
    </lineage>
</organism>
<proteinExistence type="predicted"/>
<dbReference type="SMART" id="SM00409">
    <property type="entry name" value="IG"/>
    <property type="match status" value="1"/>
</dbReference>
<dbReference type="GeneID" id="62682721"/>
<dbReference type="InterPro" id="IPR013783">
    <property type="entry name" value="Ig-like_fold"/>
</dbReference>
<dbReference type="KEGG" id="vg:62682721"/>
<reference evidence="2 3" key="1">
    <citation type="submission" date="2019-09" db="EMBL/GenBank/DDBJ databases">
        <title>Transcriptional response of Serratia to Siphovirus infection.</title>
        <authorList>
            <person name="Malone L.M."/>
            <person name="Fineran P.C."/>
        </authorList>
    </citation>
    <scope>NUCLEOTIDE SEQUENCE [LARGE SCALE GENOMIC DNA]</scope>
</reference>
<dbReference type="PROSITE" id="PS50835">
    <property type="entry name" value="IG_LIKE"/>
    <property type="match status" value="1"/>
</dbReference>
<dbReference type="Proteomes" id="UP000345177">
    <property type="component" value="Segment"/>
</dbReference>
<accession>A0A5Q2F3C5</accession>
<sequence length="379" mass="40397">MASSNCRSSNDNLVVGRGRIYFDQLIKGVYQGERYLGNTPDFSMSTSVDKLDHFSSDRGLRQKDKSINLETTRSLSLTTDNISVENVALFFAGKVLSALSTAQTGVKENVNGGAKVMRGRQYQLGVTADMPMGQGAIKAGSFNIVYADAGTSISTGSGDISTLPGVTVLPPENYELDYTTGALWIEDDAPDILGDVQLVVSYDRAASSRDVVISSDDVVEGALRFVSDNPEGENMSYFFPKVSISPDGDYALKGDDWQQIGFTAEVLVRDCNTQAVYAYRDTKVASTPLAIATDLPATKSVTAGQTLTLQVVPQGGTTPYSYAWYFKPSGGSYAVVSGQTSDTFTKSNAAAGDSGSYKVELRDATNAMVSSRESAVTVA</sequence>
<evidence type="ECO:0000259" key="1">
    <source>
        <dbReference type="PROSITE" id="PS50835"/>
    </source>
</evidence>
<dbReference type="InterPro" id="IPR036179">
    <property type="entry name" value="Ig-like_dom_sf"/>
</dbReference>
<dbReference type="InterPro" id="IPR007110">
    <property type="entry name" value="Ig-like_dom"/>
</dbReference>
<evidence type="ECO:0000313" key="3">
    <source>
        <dbReference type="Proteomes" id="UP000345177"/>
    </source>
</evidence>
<name>A0A5Q2F3C5_9CAUD</name>